<feature type="transmembrane region" description="Helical" evidence="2">
    <location>
        <begin position="535"/>
        <end position="560"/>
    </location>
</feature>
<evidence type="ECO:0000256" key="2">
    <source>
        <dbReference type="SAM" id="Phobius"/>
    </source>
</evidence>
<dbReference type="GeneID" id="30013118"/>
<keyword evidence="2" id="KW-1133">Transmembrane helix</keyword>
<dbReference type="EMBL" id="LVYI01000008">
    <property type="protein sequence ID" value="OAP56838.1"/>
    <property type="molecule type" value="Genomic_DNA"/>
</dbReference>
<dbReference type="STRING" id="1367422.A0A178ZAN4"/>
<evidence type="ECO:0000313" key="4">
    <source>
        <dbReference type="EMBL" id="OAP56838.1"/>
    </source>
</evidence>
<dbReference type="OrthoDB" id="4733706at2759"/>
<feature type="region of interest" description="Disordered" evidence="1">
    <location>
        <begin position="496"/>
        <end position="530"/>
    </location>
</feature>
<proteinExistence type="predicted"/>
<feature type="signal peptide" evidence="3">
    <location>
        <begin position="1"/>
        <end position="21"/>
    </location>
</feature>
<evidence type="ECO:0000313" key="5">
    <source>
        <dbReference type="Proteomes" id="UP000078343"/>
    </source>
</evidence>
<evidence type="ECO:0000256" key="1">
    <source>
        <dbReference type="SAM" id="MobiDB-lite"/>
    </source>
</evidence>
<accession>A0A178ZAN4</accession>
<comment type="caution">
    <text evidence="4">The sequence shown here is derived from an EMBL/GenBank/DDBJ whole genome shotgun (WGS) entry which is preliminary data.</text>
</comment>
<gene>
    <name evidence="4" type="ORF">AYL99_08950</name>
</gene>
<keyword evidence="2" id="KW-0472">Membrane</keyword>
<keyword evidence="5" id="KW-1185">Reference proteome</keyword>
<organism evidence="4 5">
    <name type="scientific">Fonsecaea erecta</name>
    <dbReference type="NCBI Taxonomy" id="1367422"/>
    <lineage>
        <taxon>Eukaryota</taxon>
        <taxon>Fungi</taxon>
        <taxon>Dikarya</taxon>
        <taxon>Ascomycota</taxon>
        <taxon>Pezizomycotina</taxon>
        <taxon>Eurotiomycetes</taxon>
        <taxon>Chaetothyriomycetidae</taxon>
        <taxon>Chaetothyriales</taxon>
        <taxon>Herpotrichiellaceae</taxon>
        <taxon>Fonsecaea</taxon>
    </lineage>
</organism>
<dbReference type="AlphaFoldDB" id="A0A178ZAN4"/>
<feature type="region of interest" description="Disordered" evidence="1">
    <location>
        <begin position="583"/>
        <end position="614"/>
    </location>
</feature>
<sequence length="614" mass="64187">MSLYCYLSVITWALSLIATSASPASDVTFSSYNDAGLTEVETLRILRRALSSSGSEETVSLFDETLDKSWDEAVLFAITMDADADVSTGTGINGSVETQYGVQIVCSTCYIAGRVSGQLTRNADFNITELEDGALDLVKNITEEAGQALADLADGNANYTEIDFNVALPSFPDFDYRLQFRFDDLELYMQLDTVLSVESTYTINLYTSKTPAGVSLGDHLAIGAFFTVDLILTAAAEVDISSGLHLKVDGVGINLQMFNQSVDSITLDGGMFEFLPVHVEGAGFVLTGALRVGLHAGITFDIDSSLTIANHTLGASAGLEAGVFANIAEFVANVTYDDSGRDGDCELALVESFTMALGAAAGASAAFDQTTWGPTPETEVPIWYTELGSACAAHRSSSATSSSSSALITARDATSGAVSLTLATVTTETTSSGVACISPGLINCPVSLQTTKTFTATLTSTTSVPFGSAATWPATTSPTPVRTVAFGSKAKALSATTGSPVSYVPPPPPSSTTSSATSSGTAQESHGSHEENHKALIIGLSVGLGVPALAVIVGLTLCLLRGWKRYTPMRKDEGESHGLGVVTEEGEEEIQPASRHERQGMLKGMTTVEVDEAD</sequence>
<keyword evidence="3" id="KW-0732">Signal</keyword>
<reference evidence="4 5" key="1">
    <citation type="submission" date="2016-04" db="EMBL/GenBank/DDBJ databases">
        <title>Draft genome of Fonsecaea erecta CBS 125763.</title>
        <authorList>
            <person name="Weiss V.A."/>
            <person name="Vicente V.A."/>
            <person name="Raittz R.T."/>
            <person name="Moreno L.F."/>
            <person name="De Souza E.M."/>
            <person name="Pedrosa F.O."/>
            <person name="Steffens M.B."/>
            <person name="Faoro H."/>
            <person name="Tadra-Sfeir M.Z."/>
            <person name="Najafzadeh M.J."/>
            <person name="Felipe M.S."/>
            <person name="Teixeira M."/>
            <person name="Sun J."/>
            <person name="Xi L."/>
            <person name="Gomes R."/>
            <person name="De Azevedo C.M."/>
            <person name="Salgado C.G."/>
            <person name="Da Silva M.B."/>
            <person name="Nascimento M.F."/>
            <person name="Queiroz-Telles F."/>
            <person name="Attili D.S."/>
            <person name="Gorbushina A."/>
        </authorList>
    </citation>
    <scope>NUCLEOTIDE SEQUENCE [LARGE SCALE GENOMIC DNA]</scope>
    <source>
        <strain evidence="4 5">CBS 125763</strain>
    </source>
</reference>
<keyword evidence="2" id="KW-0812">Transmembrane</keyword>
<feature type="chain" id="PRO_5008098401" description="Mid2 domain-containing protein" evidence="3">
    <location>
        <begin position="22"/>
        <end position="614"/>
    </location>
</feature>
<evidence type="ECO:0008006" key="6">
    <source>
        <dbReference type="Google" id="ProtNLM"/>
    </source>
</evidence>
<protein>
    <recommendedName>
        <fullName evidence="6">Mid2 domain-containing protein</fullName>
    </recommendedName>
</protein>
<dbReference type="Proteomes" id="UP000078343">
    <property type="component" value="Unassembled WGS sequence"/>
</dbReference>
<evidence type="ECO:0000256" key="3">
    <source>
        <dbReference type="SAM" id="SignalP"/>
    </source>
</evidence>
<feature type="compositionally biased region" description="Low complexity" evidence="1">
    <location>
        <begin position="511"/>
        <end position="522"/>
    </location>
</feature>
<dbReference type="RefSeq" id="XP_018690205.1">
    <property type="nucleotide sequence ID" value="XM_018840458.1"/>
</dbReference>
<name>A0A178ZAN4_9EURO</name>